<dbReference type="InterPro" id="IPR000719">
    <property type="entry name" value="Prot_kinase_dom"/>
</dbReference>
<gene>
    <name evidence="10" type="ORF">GPECTOR_89g492</name>
</gene>
<dbReference type="PROSITE" id="PS50011">
    <property type="entry name" value="PROTEIN_KINASE_DOM"/>
    <property type="match status" value="1"/>
</dbReference>
<organism evidence="10 11">
    <name type="scientific">Gonium pectorale</name>
    <name type="common">Green alga</name>
    <dbReference type="NCBI Taxonomy" id="33097"/>
    <lineage>
        <taxon>Eukaryota</taxon>
        <taxon>Viridiplantae</taxon>
        <taxon>Chlorophyta</taxon>
        <taxon>core chlorophytes</taxon>
        <taxon>Chlorophyceae</taxon>
        <taxon>CS clade</taxon>
        <taxon>Chlamydomonadales</taxon>
        <taxon>Volvocaceae</taxon>
        <taxon>Gonium</taxon>
    </lineage>
</organism>
<name>A0A150G0U6_GONPE</name>
<sequence>MPLPTRSVPPLPLRSAPPSPSPPPPPPHAVDWWSLGILIFELLYGTTPFRGARRDETFENIIKAPLRFPAKPAVSDECRDLIEKLLVKDVPRRLGTRAGANEIKAHPWFKSINWALLRNEAPPYVPRRASKNAGGSGAGSGAFENF</sequence>
<feature type="domain" description="AGC-kinase C-terminal" evidence="9">
    <location>
        <begin position="110"/>
        <end position="146"/>
    </location>
</feature>
<dbReference type="Pfam" id="PF00069">
    <property type="entry name" value="Pkinase"/>
    <property type="match status" value="1"/>
</dbReference>
<keyword evidence="2" id="KW-0723">Serine/threonine-protein kinase</keyword>
<feature type="region of interest" description="Disordered" evidence="7">
    <location>
        <begin position="1"/>
        <end position="26"/>
    </location>
</feature>
<protein>
    <recommendedName>
        <fullName evidence="1">non-specific serine/threonine protein kinase</fullName>
        <ecNumber evidence="1">2.7.11.1</ecNumber>
    </recommendedName>
</protein>
<reference evidence="11" key="1">
    <citation type="journal article" date="2016" name="Nat. Commun.">
        <title>The Gonium pectorale genome demonstrates co-option of cell cycle regulation during the evolution of multicellularity.</title>
        <authorList>
            <person name="Hanschen E.R."/>
            <person name="Marriage T.N."/>
            <person name="Ferris P.J."/>
            <person name="Hamaji T."/>
            <person name="Toyoda A."/>
            <person name="Fujiyama A."/>
            <person name="Neme R."/>
            <person name="Noguchi H."/>
            <person name="Minakuchi Y."/>
            <person name="Suzuki M."/>
            <person name="Kawai-Toyooka H."/>
            <person name="Smith D.R."/>
            <person name="Sparks H."/>
            <person name="Anderson J."/>
            <person name="Bakaric R."/>
            <person name="Luria V."/>
            <person name="Karger A."/>
            <person name="Kirschner M.W."/>
            <person name="Durand P.M."/>
            <person name="Michod R.E."/>
            <person name="Nozaki H."/>
            <person name="Olson B.J."/>
        </authorList>
    </citation>
    <scope>NUCLEOTIDE SEQUENCE [LARGE SCALE GENOMIC DNA]</scope>
    <source>
        <strain evidence="11">NIES-2863</strain>
    </source>
</reference>
<keyword evidence="6" id="KW-0067">ATP-binding</keyword>
<comment type="caution">
    <text evidence="10">The sequence shown here is derived from an EMBL/GenBank/DDBJ whole genome shotgun (WGS) entry which is preliminary data.</text>
</comment>
<evidence type="ECO:0000256" key="1">
    <source>
        <dbReference type="ARBA" id="ARBA00012513"/>
    </source>
</evidence>
<dbReference type="EC" id="2.7.11.1" evidence="1"/>
<keyword evidence="11" id="KW-1185">Reference proteome</keyword>
<dbReference type="InterPro" id="IPR000961">
    <property type="entry name" value="AGC-kinase_C"/>
</dbReference>
<dbReference type="OrthoDB" id="63267at2759"/>
<dbReference type="PROSITE" id="PS51285">
    <property type="entry name" value="AGC_KINASE_CTER"/>
    <property type="match status" value="1"/>
</dbReference>
<dbReference type="SUPFAM" id="SSF56112">
    <property type="entry name" value="Protein kinase-like (PK-like)"/>
    <property type="match status" value="1"/>
</dbReference>
<dbReference type="EMBL" id="LSYV01000090">
    <property type="protein sequence ID" value="KXZ43472.1"/>
    <property type="molecule type" value="Genomic_DNA"/>
</dbReference>
<evidence type="ECO:0000313" key="11">
    <source>
        <dbReference type="Proteomes" id="UP000075714"/>
    </source>
</evidence>
<keyword evidence="5" id="KW-0418">Kinase</keyword>
<evidence type="ECO:0000259" key="8">
    <source>
        <dbReference type="PROSITE" id="PS50011"/>
    </source>
</evidence>
<dbReference type="Proteomes" id="UP000075714">
    <property type="component" value="Unassembled WGS sequence"/>
</dbReference>
<dbReference type="GO" id="GO:0005524">
    <property type="term" value="F:ATP binding"/>
    <property type="evidence" value="ECO:0007669"/>
    <property type="project" value="UniProtKB-KW"/>
</dbReference>
<dbReference type="GO" id="GO:0004674">
    <property type="term" value="F:protein serine/threonine kinase activity"/>
    <property type="evidence" value="ECO:0007669"/>
    <property type="project" value="UniProtKB-KW"/>
</dbReference>
<evidence type="ECO:0000256" key="7">
    <source>
        <dbReference type="SAM" id="MobiDB-lite"/>
    </source>
</evidence>
<dbReference type="AlphaFoldDB" id="A0A150G0U6"/>
<evidence type="ECO:0000256" key="6">
    <source>
        <dbReference type="ARBA" id="ARBA00022840"/>
    </source>
</evidence>
<evidence type="ECO:0000256" key="2">
    <source>
        <dbReference type="ARBA" id="ARBA00022527"/>
    </source>
</evidence>
<keyword evidence="3" id="KW-0808">Transferase</keyword>
<accession>A0A150G0U6</accession>
<evidence type="ECO:0000256" key="4">
    <source>
        <dbReference type="ARBA" id="ARBA00022741"/>
    </source>
</evidence>
<dbReference type="InterPro" id="IPR011009">
    <property type="entry name" value="Kinase-like_dom_sf"/>
</dbReference>
<dbReference type="STRING" id="33097.A0A150G0U6"/>
<proteinExistence type="predicted"/>
<dbReference type="PANTHER" id="PTHR45637">
    <property type="entry name" value="FLIPPASE KINASE 1-RELATED"/>
    <property type="match status" value="1"/>
</dbReference>
<evidence type="ECO:0000256" key="3">
    <source>
        <dbReference type="ARBA" id="ARBA00022679"/>
    </source>
</evidence>
<feature type="domain" description="Protein kinase" evidence="8">
    <location>
        <begin position="1"/>
        <end position="109"/>
    </location>
</feature>
<evidence type="ECO:0000259" key="9">
    <source>
        <dbReference type="PROSITE" id="PS51285"/>
    </source>
</evidence>
<evidence type="ECO:0000256" key="5">
    <source>
        <dbReference type="ARBA" id="ARBA00022777"/>
    </source>
</evidence>
<evidence type="ECO:0000313" key="10">
    <source>
        <dbReference type="EMBL" id="KXZ43472.1"/>
    </source>
</evidence>
<keyword evidence="4" id="KW-0547">Nucleotide-binding</keyword>
<dbReference type="Gene3D" id="1.10.510.10">
    <property type="entry name" value="Transferase(Phosphotransferase) domain 1"/>
    <property type="match status" value="1"/>
</dbReference>